<dbReference type="AlphaFoldDB" id="A0AAW1XE64"/>
<feature type="compositionally biased region" description="Basic and acidic residues" evidence="5">
    <location>
        <begin position="563"/>
        <end position="579"/>
    </location>
</feature>
<evidence type="ECO:0000256" key="5">
    <source>
        <dbReference type="SAM" id="MobiDB-lite"/>
    </source>
</evidence>
<name>A0AAW1XE64_RUBAR</name>
<dbReference type="GO" id="GO:0000398">
    <property type="term" value="P:mRNA splicing, via spliceosome"/>
    <property type="evidence" value="ECO:0007669"/>
    <property type="project" value="InterPro"/>
</dbReference>
<sequence>MSSTRAKNFRRRVDADDDTNDDANDAGAPSTTATVKSLSKPKKPQNQAPKLLSFVDDEENATPSRSSSSSKRDKSSSSSSRLGLAKPSSAHKMTALKDRIANSSSVSTSLPSNVQPQAGTYTKEALRELQKNTRTLSSSRPSSEPTIVLKGILKPASESVNGARDLDSEDEEQDMERGASFRRDKDDAESRFASMGIDKDRSSDYPDQATIEAIRKKRERLRKSKPAAQDFIALDSGSNHGAAEGLSDEEPEFRNRIAMFGEKMEGTKKGVFEDVDDREVDGGLRQDGVVHDDEDEEDKIWEEEQFRKGLGKRVDDGSSIIGVSAAVPRVHSVPQPKATYSAMAGYSLAQTVPGVPSIGGAVAASQGSNAMSINEQAEIAQKALQENVKKLKESHGRTIISLTKADENLSASLLNITALEKSLSAADEKYKFMQELRYFVSTICDFLQDKAPLIEELEEEMQKQRDERASAIFERRIADNDDEMMEIEAAVNAAMSIFSKEGSSSEIIAVAKSAAQAASAAVREQTNLPVMLDEFGRDMNLKRRMDMKGRAEARQRRRKRYEAKRLSSMEVDSPHRTVEGESSTDESDGESKEYQSHRQLVLGTADQVFSDAAEEYSQLSAVKERFEEWKREYRSSYRDAYMSLSVPVIFSPYVRLELLKWDPLHENTDFVNMSWHVLLENYGVPEDGSDFASDDADANLIPALVEKIALPILHHQIVKCWDILSTTETKNAVAATSLVTDYVSSSEALEDLLVAIRTRLADAVSKLTVPTWSPLVLTAVPNAARVAAYRFGMSVRLMKNICLWKEILALPVLEKLAIDELLCGKVLPHIRSIAANVHDAVTRTERIIASLSGVWAGSDVTGDRSRKLQSLVDYVLMLGRTVEKKHSLGATQSETGGLARRLKKMLVELNEYDKARDVARTFHLKEAL</sequence>
<feature type="coiled-coil region" evidence="4">
    <location>
        <begin position="374"/>
        <end position="474"/>
    </location>
</feature>
<comment type="similarity">
    <text evidence="2">Belongs to the GCF family.</text>
</comment>
<dbReference type="Pfam" id="PF07842">
    <property type="entry name" value="GCFC"/>
    <property type="match status" value="1"/>
</dbReference>
<evidence type="ECO:0000313" key="8">
    <source>
        <dbReference type="Proteomes" id="UP001457282"/>
    </source>
</evidence>
<gene>
    <name evidence="7" type="ORF">M0R45_021948</name>
</gene>
<feature type="region of interest" description="Disordered" evidence="5">
    <location>
        <begin position="1"/>
        <end position="207"/>
    </location>
</feature>
<dbReference type="InterPro" id="IPR012890">
    <property type="entry name" value="GCFC2-like"/>
</dbReference>
<keyword evidence="8" id="KW-1185">Reference proteome</keyword>
<dbReference type="PANTHER" id="PTHR12214:SF0">
    <property type="entry name" value="LD29489P"/>
    <property type="match status" value="1"/>
</dbReference>
<organism evidence="7 8">
    <name type="scientific">Rubus argutus</name>
    <name type="common">Southern blackberry</name>
    <dbReference type="NCBI Taxonomy" id="59490"/>
    <lineage>
        <taxon>Eukaryota</taxon>
        <taxon>Viridiplantae</taxon>
        <taxon>Streptophyta</taxon>
        <taxon>Embryophyta</taxon>
        <taxon>Tracheophyta</taxon>
        <taxon>Spermatophyta</taxon>
        <taxon>Magnoliopsida</taxon>
        <taxon>eudicotyledons</taxon>
        <taxon>Gunneridae</taxon>
        <taxon>Pentapetalae</taxon>
        <taxon>rosids</taxon>
        <taxon>fabids</taxon>
        <taxon>Rosales</taxon>
        <taxon>Rosaceae</taxon>
        <taxon>Rosoideae</taxon>
        <taxon>Rosoideae incertae sedis</taxon>
        <taxon>Rubus</taxon>
    </lineage>
</organism>
<protein>
    <recommendedName>
        <fullName evidence="6">GCF C-terminal domain-containing protein</fullName>
    </recommendedName>
</protein>
<dbReference type="GO" id="GO:0003677">
    <property type="term" value="F:DNA binding"/>
    <property type="evidence" value="ECO:0007669"/>
    <property type="project" value="InterPro"/>
</dbReference>
<keyword evidence="3" id="KW-0539">Nucleus</keyword>
<evidence type="ECO:0000256" key="2">
    <source>
        <dbReference type="ARBA" id="ARBA00010801"/>
    </source>
</evidence>
<keyword evidence="4" id="KW-0175">Coiled coil</keyword>
<dbReference type="Proteomes" id="UP001457282">
    <property type="component" value="Unassembled WGS sequence"/>
</dbReference>
<reference evidence="7 8" key="1">
    <citation type="journal article" date="2023" name="G3 (Bethesda)">
        <title>A chromosome-length genome assembly and annotation of blackberry (Rubus argutus, cv. 'Hillquist').</title>
        <authorList>
            <person name="Bruna T."/>
            <person name="Aryal R."/>
            <person name="Dudchenko O."/>
            <person name="Sargent D.J."/>
            <person name="Mead D."/>
            <person name="Buti M."/>
            <person name="Cavallini A."/>
            <person name="Hytonen T."/>
            <person name="Andres J."/>
            <person name="Pham M."/>
            <person name="Weisz D."/>
            <person name="Mascagni F."/>
            <person name="Usai G."/>
            <person name="Natali L."/>
            <person name="Bassil N."/>
            <person name="Fernandez G.E."/>
            <person name="Lomsadze A."/>
            <person name="Armour M."/>
            <person name="Olukolu B."/>
            <person name="Poorten T."/>
            <person name="Britton C."/>
            <person name="Davik J."/>
            <person name="Ashrafi H."/>
            <person name="Aiden E.L."/>
            <person name="Borodovsky M."/>
            <person name="Worthington M."/>
        </authorList>
    </citation>
    <scope>NUCLEOTIDE SEQUENCE [LARGE SCALE GENOMIC DNA]</scope>
    <source>
        <strain evidence="7">PI 553951</strain>
    </source>
</reference>
<feature type="compositionally biased region" description="Polar residues" evidence="5">
    <location>
        <begin position="132"/>
        <end position="145"/>
    </location>
</feature>
<evidence type="ECO:0000256" key="1">
    <source>
        <dbReference type="ARBA" id="ARBA00004123"/>
    </source>
</evidence>
<evidence type="ECO:0000256" key="3">
    <source>
        <dbReference type="ARBA" id="ARBA00023242"/>
    </source>
</evidence>
<dbReference type="EMBL" id="JBEDUW010000004">
    <property type="protein sequence ID" value="KAK9934819.1"/>
    <property type="molecule type" value="Genomic_DNA"/>
</dbReference>
<evidence type="ECO:0000259" key="6">
    <source>
        <dbReference type="Pfam" id="PF07842"/>
    </source>
</evidence>
<feature type="region of interest" description="Disordered" evidence="5">
    <location>
        <begin position="546"/>
        <end position="596"/>
    </location>
</feature>
<accession>A0AAW1XE64</accession>
<comment type="subcellular location">
    <subcellularLocation>
        <location evidence="1">Nucleus</location>
    </subcellularLocation>
</comment>
<feature type="compositionally biased region" description="Basic and acidic residues" evidence="5">
    <location>
        <begin position="175"/>
        <end position="190"/>
    </location>
</feature>
<evidence type="ECO:0000313" key="7">
    <source>
        <dbReference type="EMBL" id="KAK9934819.1"/>
    </source>
</evidence>
<evidence type="ECO:0000256" key="4">
    <source>
        <dbReference type="SAM" id="Coils"/>
    </source>
</evidence>
<proteinExistence type="inferred from homology"/>
<feature type="compositionally biased region" description="Acidic residues" evidence="5">
    <location>
        <begin position="15"/>
        <end position="24"/>
    </location>
</feature>
<comment type="caution">
    <text evidence="7">The sequence shown here is derived from an EMBL/GenBank/DDBJ whole genome shotgun (WGS) entry which is preliminary data.</text>
</comment>
<dbReference type="InterPro" id="IPR022783">
    <property type="entry name" value="GCFC_dom"/>
</dbReference>
<dbReference type="GO" id="GO:0005634">
    <property type="term" value="C:nucleus"/>
    <property type="evidence" value="ECO:0007669"/>
    <property type="project" value="UniProtKB-SubCell"/>
</dbReference>
<feature type="compositionally biased region" description="Low complexity" evidence="5">
    <location>
        <begin position="103"/>
        <end position="112"/>
    </location>
</feature>
<feature type="domain" description="GCF C-terminal" evidence="6">
    <location>
        <begin position="619"/>
        <end position="822"/>
    </location>
</feature>
<dbReference type="PANTHER" id="PTHR12214">
    <property type="entry name" value="GC-RICH SEQUENCE DNA-BINDING FACTOR"/>
    <property type="match status" value="1"/>
</dbReference>